<gene>
    <name evidence="2" type="primary">LOC142168914</name>
</gene>
<sequence>MISDDQNKELCRFPTMEEVKNAVIALSGDSANGPDGFTGLFFQQCWDTVGSDIYNMLQQFYIGSPLPKYITHTNLVLLPQIQQPQTFSDLRPISLSNFINKIITDIRLRGKPANVVIKLDMAKTYDRVSWKVLSRSLDKLFEDKKFIGFRMPKWTDPLNHMAYADDTIIFSSDDPYSLRKVVEVLKQHEHASGQLINKSKSSYYIHEKVARDLVHSIGCITEIQDVAELRDGNTWDDLTLDQNFPEDISDHIRHNVPFDPTIGKWDTPQWMLTTSGKFSVKSA</sequence>
<evidence type="ECO:0000313" key="1">
    <source>
        <dbReference type="Proteomes" id="UP000790787"/>
    </source>
</evidence>
<organism evidence="1 2">
    <name type="scientific">Nicotiana tabacum</name>
    <name type="common">Common tobacco</name>
    <dbReference type="NCBI Taxonomy" id="4097"/>
    <lineage>
        <taxon>Eukaryota</taxon>
        <taxon>Viridiplantae</taxon>
        <taxon>Streptophyta</taxon>
        <taxon>Embryophyta</taxon>
        <taxon>Tracheophyta</taxon>
        <taxon>Spermatophyta</taxon>
        <taxon>Magnoliopsida</taxon>
        <taxon>eudicotyledons</taxon>
        <taxon>Gunneridae</taxon>
        <taxon>Pentapetalae</taxon>
        <taxon>asterids</taxon>
        <taxon>lamiids</taxon>
        <taxon>Solanales</taxon>
        <taxon>Solanaceae</taxon>
        <taxon>Nicotianoideae</taxon>
        <taxon>Nicotianeae</taxon>
        <taxon>Nicotiana</taxon>
    </lineage>
</organism>
<accession>A0AC58SMI3</accession>
<protein>
    <submittedName>
        <fullName evidence="2">Uncharacterized protein LOC142168914</fullName>
    </submittedName>
</protein>
<dbReference type="Proteomes" id="UP000790787">
    <property type="component" value="Chromosome 14"/>
</dbReference>
<proteinExistence type="predicted"/>
<reference evidence="2" key="2">
    <citation type="submission" date="2025-08" db="UniProtKB">
        <authorList>
            <consortium name="RefSeq"/>
        </authorList>
    </citation>
    <scope>IDENTIFICATION</scope>
    <source>
        <tissue evidence="2">Leaf</tissue>
    </source>
</reference>
<reference evidence="1" key="1">
    <citation type="journal article" date="2014" name="Nat. Commun.">
        <title>The tobacco genome sequence and its comparison with those of tomato and potato.</title>
        <authorList>
            <person name="Sierro N."/>
            <person name="Battey J.N."/>
            <person name="Ouadi S."/>
            <person name="Bakaher N."/>
            <person name="Bovet L."/>
            <person name="Willig A."/>
            <person name="Goepfert S."/>
            <person name="Peitsch M.C."/>
            <person name="Ivanov N.V."/>
        </authorList>
    </citation>
    <scope>NUCLEOTIDE SEQUENCE [LARGE SCALE GENOMIC DNA]</scope>
</reference>
<dbReference type="RefSeq" id="XP_075086190.1">
    <property type="nucleotide sequence ID" value="XM_075230089.1"/>
</dbReference>
<name>A0AC58SMI3_TOBAC</name>
<keyword evidence="1" id="KW-1185">Reference proteome</keyword>
<evidence type="ECO:0000313" key="2">
    <source>
        <dbReference type="RefSeq" id="XP_075086190.1"/>
    </source>
</evidence>